<keyword evidence="4" id="KW-1185">Reference proteome</keyword>
<sequence>MYHQIVRDRANVNWYPGQPPIDLDGSYPLLGDHSRSGTAKVDARFVGTHARLAPSLRWLDVAKHASSNKRTGTTPSATLTDQQTTDRHVDQSRGSSSMGAFSSICLATWRMAPSKLRIAIYILLPKVGRRIYGHSGSSLVQILPFGLYLKCLGDPDALHNEFNALEMVRKYSSVPVPRPLDIVSSPNESKDRPYSADMYVLTTRIPGVPLSDCQEMLSDEDSAEFVVQMQGYLTQLRAIPKTVGPEYAICNTLGGPRRDSRIQDGNPVGPFVDEASFSQLLRNSNDPGRRGHNTVFTHADLKARNMVKLSGIQENITRYGIHLPPHFPQGQ</sequence>
<dbReference type="InterPro" id="IPR011009">
    <property type="entry name" value="Kinase-like_dom_sf"/>
</dbReference>
<dbReference type="Pfam" id="PF01636">
    <property type="entry name" value="APH"/>
    <property type="match status" value="1"/>
</dbReference>
<dbReference type="RefSeq" id="XP_066699955.1">
    <property type="nucleotide sequence ID" value="XM_066843843.1"/>
</dbReference>
<dbReference type="Proteomes" id="UP001391051">
    <property type="component" value="Unassembled WGS sequence"/>
</dbReference>
<accession>A0ABR1QD35</accession>
<feature type="region of interest" description="Disordered" evidence="1">
    <location>
        <begin position="64"/>
        <end position="98"/>
    </location>
</feature>
<gene>
    <name evidence="3" type="ORF">PG986_007621</name>
</gene>
<dbReference type="EMBL" id="JAQQWE010000005">
    <property type="protein sequence ID" value="KAK7951893.1"/>
    <property type="molecule type" value="Genomic_DNA"/>
</dbReference>
<feature type="compositionally biased region" description="Polar residues" evidence="1">
    <location>
        <begin position="68"/>
        <end position="83"/>
    </location>
</feature>
<evidence type="ECO:0000313" key="3">
    <source>
        <dbReference type="EMBL" id="KAK7951893.1"/>
    </source>
</evidence>
<evidence type="ECO:0000313" key="4">
    <source>
        <dbReference type="Proteomes" id="UP001391051"/>
    </source>
</evidence>
<feature type="domain" description="Aminoglycoside phosphotransferase" evidence="2">
    <location>
        <begin position="155"/>
        <end position="307"/>
    </location>
</feature>
<dbReference type="PANTHER" id="PTHR21310">
    <property type="entry name" value="AMINOGLYCOSIDE PHOSPHOTRANSFERASE-RELATED-RELATED"/>
    <property type="match status" value="1"/>
</dbReference>
<organism evidence="3 4">
    <name type="scientific">Apiospora aurea</name>
    <dbReference type="NCBI Taxonomy" id="335848"/>
    <lineage>
        <taxon>Eukaryota</taxon>
        <taxon>Fungi</taxon>
        <taxon>Dikarya</taxon>
        <taxon>Ascomycota</taxon>
        <taxon>Pezizomycotina</taxon>
        <taxon>Sordariomycetes</taxon>
        <taxon>Xylariomycetidae</taxon>
        <taxon>Amphisphaeriales</taxon>
        <taxon>Apiosporaceae</taxon>
        <taxon>Apiospora</taxon>
    </lineage>
</organism>
<reference evidence="3 4" key="1">
    <citation type="submission" date="2023-01" db="EMBL/GenBank/DDBJ databases">
        <title>Analysis of 21 Apiospora genomes using comparative genomics revels a genus with tremendous synthesis potential of carbohydrate active enzymes and secondary metabolites.</title>
        <authorList>
            <person name="Sorensen T."/>
        </authorList>
    </citation>
    <scope>NUCLEOTIDE SEQUENCE [LARGE SCALE GENOMIC DNA]</scope>
    <source>
        <strain evidence="3 4">CBS 24483</strain>
    </source>
</reference>
<dbReference type="SUPFAM" id="SSF56112">
    <property type="entry name" value="Protein kinase-like (PK-like)"/>
    <property type="match status" value="1"/>
</dbReference>
<evidence type="ECO:0000256" key="1">
    <source>
        <dbReference type="SAM" id="MobiDB-lite"/>
    </source>
</evidence>
<dbReference type="InterPro" id="IPR051678">
    <property type="entry name" value="AGP_Transferase"/>
</dbReference>
<evidence type="ECO:0000259" key="2">
    <source>
        <dbReference type="Pfam" id="PF01636"/>
    </source>
</evidence>
<protein>
    <recommendedName>
        <fullName evidence="2">Aminoglycoside phosphotransferase domain-containing protein</fullName>
    </recommendedName>
</protein>
<comment type="caution">
    <text evidence="3">The sequence shown here is derived from an EMBL/GenBank/DDBJ whole genome shotgun (WGS) entry which is preliminary data.</text>
</comment>
<dbReference type="PANTHER" id="PTHR21310:SF58">
    <property type="entry name" value="AMINOGLYCOSIDE PHOSPHOTRANSFERASE DOMAIN-CONTAINING PROTEIN"/>
    <property type="match status" value="1"/>
</dbReference>
<dbReference type="GeneID" id="92076905"/>
<proteinExistence type="predicted"/>
<name>A0ABR1QD35_9PEZI</name>
<dbReference type="InterPro" id="IPR002575">
    <property type="entry name" value="Aminoglycoside_PTrfase"/>
</dbReference>